<reference evidence="1 2" key="1">
    <citation type="submission" date="2017-03" db="EMBL/GenBank/DDBJ databases">
        <title>Genomes of endolithic fungi from Antarctica.</title>
        <authorList>
            <person name="Coleine C."/>
            <person name="Masonjones S."/>
            <person name="Stajich J.E."/>
        </authorList>
    </citation>
    <scope>NUCLEOTIDE SEQUENCE [LARGE SCALE GENOMIC DNA]</scope>
    <source>
        <strain evidence="1 2">CCFEE 6315</strain>
    </source>
</reference>
<keyword evidence="2" id="KW-1185">Reference proteome</keyword>
<comment type="caution">
    <text evidence="1">The sequence shown here is derived from an EMBL/GenBank/DDBJ whole genome shotgun (WGS) entry which is preliminary data.</text>
</comment>
<protein>
    <submittedName>
        <fullName evidence="1">Uncharacterized protein</fullName>
    </submittedName>
</protein>
<dbReference type="PANTHER" id="PTHR37315">
    <property type="entry name" value="UPF0311 PROTEIN BLR7842"/>
    <property type="match status" value="1"/>
</dbReference>
<organism evidence="1 2">
    <name type="scientific">Salinomyces thailandicus</name>
    <dbReference type="NCBI Taxonomy" id="706561"/>
    <lineage>
        <taxon>Eukaryota</taxon>
        <taxon>Fungi</taxon>
        <taxon>Dikarya</taxon>
        <taxon>Ascomycota</taxon>
        <taxon>Pezizomycotina</taxon>
        <taxon>Dothideomycetes</taxon>
        <taxon>Dothideomycetidae</taxon>
        <taxon>Mycosphaerellales</taxon>
        <taxon>Teratosphaeriaceae</taxon>
        <taxon>Salinomyces</taxon>
    </lineage>
</organism>
<dbReference type="EMBL" id="NAJL01000055">
    <property type="protein sequence ID" value="TKA23469.1"/>
    <property type="molecule type" value="Genomic_DNA"/>
</dbReference>
<dbReference type="Gene3D" id="2.40.160.20">
    <property type="match status" value="1"/>
</dbReference>
<dbReference type="HAMAP" id="MF_00775">
    <property type="entry name" value="UPF0311"/>
    <property type="match status" value="1"/>
</dbReference>
<evidence type="ECO:0000313" key="1">
    <source>
        <dbReference type="EMBL" id="TKA23469.1"/>
    </source>
</evidence>
<proteinExistence type="inferred from homology"/>
<dbReference type="PANTHER" id="PTHR37315:SF1">
    <property type="entry name" value="UPF0311 PROTEIN BLR7842"/>
    <property type="match status" value="1"/>
</dbReference>
<dbReference type="AlphaFoldDB" id="A0A4V6WJN4"/>
<evidence type="ECO:0000313" key="2">
    <source>
        <dbReference type="Proteomes" id="UP000308549"/>
    </source>
</evidence>
<sequence length="185" mass="20633">MSSTLKAGTIEPAPPIAALPNTQWTRPDYQLPTPSLQFLFHLECDLEDFKHIGPGPFGNRTTVLFKGGRFEGPRLRGTIMPGGGDWLITTQHEEMQTAHLNTRYNLLTHDGATIYIQTSGTSTGETAVYKKLNEDPSVKADQYRMRLNVTLEAGDPRYRWVNDGVFIASCGRSGKQVIYDAYQVL</sequence>
<accession>A0A4V6WJN4</accession>
<dbReference type="Pfam" id="PF11578">
    <property type="entry name" value="DUF3237"/>
    <property type="match status" value="1"/>
</dbReference>
<dbReference type="OrthoDB" id="2544694at2759"/>
<dbReference type="Proteomes" id="UP000308549">
    <property type="component" value="Unassembled WGS sequence"/>
</dbReference>
<name>A0A4V6WJN4_9PEZI</name>
<dbReference type="InterPro" id="IPR020915">
    <property type="entry name" value="UPF0311"/>
</dbReference>
<gene>
    <name evidence="1" type="ORF">B0A50_07496</name>
</gene>